<feature type="compositionally biased region" description="Low complexity" evidence="1">
    <location>
        <begin position="35"/>
        <end position="48"/>
    </location>
</feature>
<dbReference type="InterPro" id="IPR015943">
    <property type="entry name" value="WD40/YVTN_repeat-like_dom_sf"/>
</dbReference>
<evidence type="ECO:0000313" key="5">
    <source>
        <dbReference type="Proteomes" id="UP000557204"/>
    </source>
</evidence>
<protein>
    <submittedName>
        <fullName evidence="4">PQQ-binding-like beta-propeller repeat protein</fullName>
    </submittedName>
</protein>
<dbReference type="Gene3D" id="2.130.10.10">
    <property type="entry name" value="YVTN repeat-like/Quinoprotein amine dehydrogenase"/>
    <property type="match status" value="1"/>
</dbReference>
<proteinExistence type="predicted"/>
<dbReference type="RefSeq" id="WP_171246208.1">
    <property type="nucleotide sequence ID" value="NZ_JABFAJ010000007.1"/>
</dbReference>
<feature type="transmembrane region" description="Helical" evidence="2">
    <location>
        <begin position="60"/>
        <end position="78"/>
    </location>
</feature>
<dbReference type="SUPFAM" id="SSF50998">
    <property type="entry name" value="Quinoprotein alcohol dehydrogenase-like"/>
    <property type="match status" value="1"/>
</dbReference>
<feature type="domain" description="Pyrrolo-quinoline quinone repeat" evidence="3">
    <location>
        <begin position="108"/>
        <end position="285"/>
    </location>
</feature>
<keyword evidence="5" id="KW-1185">Reference proteome</keyword>
<evidence type="ECO:0000256" key="1">
    <source>
        <dbReference type="SAM" id="MobiDB-lite"/>
    </source>
</evidence>
<feature type="domain" description="Pyrrolo-quinoline quinone repeat" evidence="3">
    <location>
        <begin position="413"/>
        <end position="523"/>
    </location>
</feature>
<organism evidence="4 5">
    <name type="scientific">Isoptericola sediminis</name>
    <dbReference type="NCBI Taxonomy" id="2733572"/>
    <lineage>
        <taxon>Bacteria</taxon>
        <taxon>Bacillati</taxon>
        <taxon>Actinomycetota</taxon>
        <taxon>Actinomycetes</taxon>
        <taxon>Micrococcales</taxon>
        <taxon>Promicromonosporaceae</taxon>
        <taxon>Isoptericola</taxon>
    </lineage>
</organism>
<comment type="caution">
    <text evidence="4">The sequence shown here is derived from an EMBL/GenBank/DDBJ whole genome shotgun (WGS) entry which is preliminary data.</text>
</comment>
<sequence>MGRRRGAPEGAFTFDLVPDGSEAGREPASQEAADPGESAGAVPGPASGARRRWSGRPRRVRWVGVLGLVGVLAAVVLVDGAADRWRGDDLRAAAGGVTDLSGPPFEAWSLNEDIGGLGLSGGLIAMQGEVVAVHRHDELVGIDLATGRPRWTVQLDDADGSCGPGMAVWGDTIDVRPAELVVCVAQEIDGEAHVTVVEDDGSVLVRRTVEGDHDLVVPGPRGTVVSATWVGDPEDVDVDLRGDPLTNLTVIGEIDDGYDLELSAADAVTGEERWVTTVPFGQVRDRTQCVSWDVGGRNARVDRRATLDHAVGRELIGVAGCGILAYLTPEGKRLDVPDVATDDDDVVRRVRPLADGGYVVSSGVWNRPALEHDVLGADGERLYSVEGRVLDPLSTVGGDADELLVAFAARTIALDRAGEELWQADINAERLLARTDDVAVVLDSRDRVVGLGREDGAVRWVRDDLVVQYSALAGGGRSGELEAAFTDGTVVAVVVPTYTGERVLARWSAVDAATGEDLWSTELSSDGWGLDLAAAGHLLRWSPRGLTGYATGS</sequence>
<keyword evidence="2" id="KW-0812">Transmembrane</keyword>
<evidence type="ECO:0000256" key="2">
    <source>
        <dbReference type="SAM" id="Phobius"/>
    </source>
</evidence>
<evidence type="ECO:0000259" key="3">
    <source>
        <dbReference type="Pfam" id="PF13360"/>
    </source>
</evidence>
<dbReference type="EMBL" id="JABFAJ010000007">
    <property type="protein sequence ID" value="NNU26695.1"/>
    <property type="molecule type" value="Genomic_DNA"/>
</dbReference>
<reference evidence="4 5" key="1">
    <citation type="submission" date="2020-05" db="EMBL/GenBank/DDBJ databases">
        <title>Genome sequence of Isoptericola sp. JC619 isolated from Chilika lagoon, India.</title>
        <authorList>
            <person name="Kumar D."/>
            <person name="Appam K."/>
            <person name="Gandham S."/>
            <person name="Uppada J."/>
            <person name="Sasikala C."/>
            <person name="Venkata Ramana C."/>
        </authorList>
    </citation>
    <scope>NUCLEOTIDE SEQUENCE [LARGE SCALE GENOMIC DNA]</scope>
    <source>
        <strain evidence="4 5">JC619</strain>
    </source>
</reference>
<dbReference type="Proteomes" id="UP000557204">
    <property type="component" value="Unassembled WGS sequence"/>
</dbReference>
<dbReference type="InterPro" id="IPR002372">
    <property type="entry name" value="PQQ_rpt_dom"/>
</dbReference>
<dbReference type="AlphaFoldDB" id="A0A849K4H8"/>
<keyword evidence="2" id="KW-0472">Membrane</keyword>
<gene>
    <name evidence="4" type="ORF">HLI28_03950</name>
</gene>
<dbReference type="InterPro" id="IPR011047">
    <property type="entry name" value="Quinoprotein_ADH-like_sf"/>
</dbReference>
<name>A0A849K4H8_9MICO</name>
<accession>A0A849K4H8</accession>
<keyword evidence="2" id="KW-1133">Transmembrane helix</keyword>
<dbReference type="Pfam" id="PF13360">
    <property type="entry name" value="PQQ_2"/>
    <property type="match status" value="2"/>
</dbReference>
<feature type="region of interest" description="Disordered" evidence="1">
    <location>
        <begin position="1"/>
        <end position="53"/>
    </location>
</feature>
<evidence type="ECO:0000313" key="4">
    <source>
        <dbReference type="EMBL" id="NNU26695.1"/>
    </source>
</evidence>